<protein>
    <submittedName>
        <fullName evidence="2">Uncharacterized protein</fullName>
    </submittedName>
</protein>
<evidence type="ECO:0000313" key="2">
    <source>
        <dbReference type="EMBL" id="KAJ7607181.1"/>
    </source>
</evidence>
<accession>A0AAD7B1G8</accession>
<comment type="caution">
    <text evidence="2">The sequence shown here is derived from an EMBL/GenBank/DDBJ whole genome shotgun (WGS) entry which is preliminary data.</text>
</comment>
<evidence type="ECO:0000256" key="1">
    <source>
        <dbReference type="SAM" id="MobiDB-lite"/>
    </source>
</evidence>
<evidence type="ECO:0000313" key="3">
    <source>
        <dbReference type="Proteomes" id="UP001221142"/>
    </source>
</evidence>
<dbReference type="Proteomes" id="UP001221142">
    <property type="component" value="Unassembled WGS sequence"/>
</dbReference>
<name>A0AAD7B1G8_9AGAR</name>
<dbReference type="EMBL" id="JARKIF010000051">
    <property type="protein sequence ID" value="KAJ7607181.1"/>
    <property type="molecule type" value="Genomic_DNA"/>
</dbReference>
<gene>
    <name evidence="2" type="ORF">FB45DRAFT_877879</name>
</gene>
<sequence>MPPKGFQSILSALEPKIGVFRRNSELTKGSEMGFGQSPLQRAKGSEPPGSRFKALWANTAASGSLSRLCALRGKECSTWVPGYSAVRRCFGRSVVSDDDDDSISLREGGRQRAPWLRQQLDLGRPRPLPDSFVFATSISWIDAPDCGENDEHRGSTEKGIAMPVDRAGLWAAGVQLELNLIPVFLPPCSYTYTLPPGLKVENHVSGILIMFN</sequence>
<organism evidence="2 3">
    <name type="scientific">Roridomyces roridus</name>
    <dbReference type="NCBI Taxonomy" id="1738132"/>
    <lineage>
        <taxon>Eukaryota</taxon>
        <taxon>Fungi</taxon>
        <taxon>Dikarya</taxon>
        <taxon>Basidiomycota</taxon>
        <taxon>Agaricomycotina</taxon>
        <taxon>Agaricomycetes</taxon>
        <taxon>Agaricomycetidae</taxon>
        <taxon>Agaricales</taxon>
        <taxon>Marasmiineae</taxon>
        <taxon>Mycenaceae</taxon>
        <taxon>Roridomyces</taxon>
    </lineage>
</organism>
<feature type="region of interest" description="Disordered" evidence="1">
    <location>
        <begin position="28"/>
        <end position="48"/>
    </location>
</feature>
<reference evidence="2" key="1">
    <citation type="submission" date="2023-03" db="EMBL/GenBank/DDBJ databases">
        <title>Massive genome expansion in bonnet fungi (Mycena s.s.) driven by repeated elements and novel gene families across ecological guilds.</title>
        <authorList>
            <consortium name="Lawrence Berkeley National Laboratory"/>
            <person name="Harder C.B."/>
            <person name="Miyauchi S."/>
            <person name="Viragh M."/>
            <person name="Kuo A."/>
            <person name="Thoen E."/>
            <person name="Andreopoulos B."/>
            <person name="Lu D."/>
            <person name="Skrede I."/>
            <person name="Drula E."/>
            <person name="Henrissat B."/>
            <person name="Morin E."/>
            <person name="Kohler A."/>
            <person name="Barry K."/>
            <person name="LaButti K."/>
            <person name="Morin E."/>
            <person name="Salamov A."/>
            <person name="Lipzen A."/>
            <person name="Mereny Z."/>
            <person name="Hegedus B."/>
            <person name="Baldrian P."/>
            <person name="Stursova M."/>
            <person name="Weitz H."/>
            <person name="Taylor A."/>
            <person name="Grigoriev I.V."/>
            <person name="Nagy L.G."/>
            <person name="Martin F."/>
            <person name="Kauserud H."/>
        </authorList>
    </citation>
    <scope>NUCLEOTIDE SEQUENCE</scope>
    <source>
        <strain evidence="2">9284</strain>
    </source>
</reference>
<proteinExistence type="predicted"/>
<keyword evidence="3" id="KW-1185">Reference proteome</keyword>
<dbReference type="AlphaFoldDB" id="A0AAD7B1G8"/>